<sequence>MSSQPEQSPATTFSKESVLVIGLCCLIIGFLSGIVFSIYKTPAGVAGNKVAGEQTEAVSGKLTAEQTQHLLQLELEVQQNPKNIEAWTNLGHLYFDSDQAEKAITAYNKSLALAPNNADVLTDLGVMYRRAGNAQQAVASFDRALQVNAKHETARFNKGIVLLYDLKNQPAAIAAWQELVTLNPMATAPNGQLVSELIKEIQEKK</sequence>
<dbReference type="InterPro" id="IPR051685">
    <property type="entry name" value="Ycf3/AcsC/BcsC/TPR_MFPF"/>
</dbReference>
<organism evidence="7 8">
    <name type="scientific">Thiovibrio frasassiensis</name>
    <dbReference type="NCBI Taxonomy" id="2984131"/>
    <lineage>
        <taxon>Bacteria</taxon>
        <taxon>Pseudomonadati</taxon>
        <taxon>Thermodesulfobacteriota</taxon>
        <taxon>Desulfobulbia</taxon>
        <taxon>Desulfobulbales</taxon>
        <taxon>Thiovibrionaceae</taxon>
        <taxon>Thiovibrio</taxon>
    </lineage>
</organism>
<name>A0A9X4RMZ9_9BACT</name>
<dbReference type="AlphaFoldDB" id="A0A9X4RMZ9"/>
<dbReference type="EMBL" id="JAPHEH010000001">
    <property type="protein sequence ID" value="MDG4476765.1"/>
    <property type="molecule type" value="Genomic_DNA"/>
</dbReference>
<dbReference type="Pfam" id="PF23914">
    <property type="entry name" value="TPR_CcmH_CycH"/>
    <property type="match status" value="1"/>
</dbReference>
<feature type="repeat" description="TPR" evidence="4">
    <location>
        <begin position="84"/>
        <end position="117"/>
    </location>
</feature>
<evidence type="ECO:0000256" key="5">
    <source>
        <dbReference type="SAM" id="Phobius"/>
    </source>
</evidence>
<dbReference type="Gene3D" id="1.25.40.10">
    <property type="entry name" value="Tetratricopeptide repeat domain"/>
    <property type="match status" value="1"/>
</dbReference>
<evidence type="ECO:0000256" key="2">
    <source>
        <dbReference type="ARBA" id="ARBA00022803"/>
    </source>
</evidence>
<feature type="transmembrane region" description="Helical" evidence="5">
    <location>
        <begin position="20"/>
        <end position="39"/>
    </location>
</feature>
<keyword evidence="5" id="KW-1133">Transmembrane helix</keyword>
<evidence type="ECO:0000256" key="3">
    <source>
        <dbReference type="ARBA" id="ARBA00023078"/>
    </source>
</evidence>
<keyword evidence="2 4" id="KW-0802">TPR repeat</keyword>
<evidence type="ECO:0000256" key="1">
    <source>
        <dbReference type="ARBA" id="ARBA00022737"/>
    </source>
</evidence>
<dbReference type="InterPro" id="IPR056413">
    <property type="entry name" value="TPR_CcmH_CycH"/>
</dbReference>
<keyword evidence="3" id="KW-0793">Thylakoid</keyword>
<reference evidence="7" key="2">
    <citation type="submission" date="2022-10" db="EMBL/GenBank/DDBJ databases">
        <authorList>
            <person name="Aronson H.S."/>
        </authorList>
    </citation>
    <scope>NUCLEOTIDE SEQUENCE</scope>
    <source>
        <strain evidence="7">RS19-109</strain>
    </source>
</reference>
<dbReference type="Proteomes" id="UP001154240">
    <property type="component" value="Unassembled WGS sequence"/>
</dbReference>
<dbReference type="PROSITE" id="PS50005">
    <property type="entry name" value="TPR"/>
    <property type="match status" value="2"/>
</dbReference>
<dbReference type="PANTHER" id="PTHR44943">
    <property type="entry name" value="CELLULOSE SYNTHASE OPERON PROTEIN C"/>
    <property type="match status" value="1"/>
</dbReference>
<accession>A0A9X4RMZ9</accession>
<protein>
    <submittedName>
        <fullName evidence="7">Tetratricopeptide repeat protein</fullName>
    </submittedName>
</protein>
<keyword evidence="1" id="KW-0677">Repeat</keyword>
<feature type="repeat" description="TPR" evidence="4">
    <location>
        <begin position="118"/>
        <end position="151"/>
    </location>
</feature>
<dbReference type="SUPFAM" id="SSF48452">
    <property type="entry name" value="TPR-like"/>
    <property type="match status" value="1"/>
</dbReference>
<keyword evidence="8" id="KW-1185">Reference proteome</keyword>
<feature type="domain" description="Cytochrome c-type biogenesis protein H TPR" evidence="6">
    <location>
        <begin position="61"/>
        <end position="182"/>
    </location>
</feature>
<gene>
    <name evidence="7" type="ORF">OLX77_11430</name>
</gene>
<reference evidence="7" key="1">
    <citation type="journal article" date="2022" name="bioRxiv">
        <title>Thiovibrio frasassiensisgen. nov., sp. nov., an autotrophic, elemental sulfur disproportionating bacterium isolated from sulfidic karst sediment, and proposal of Thiovibrionaceae fam. nov.</title>
        <authorList>
            <person name="Aronson H."/>
            <person name="Thomas C."/>
            <person name="Bhattacharyya M."/>
            <person name="Eckstein S."/>
            <person name="Jensen S."/>
            <person name="Barco R."/>
            <person name="Macalady J."/>
            <person name="Amend J."/>
        </authorList>
    </citation>
    <scope>NUCLEOTIDE SEQUENCE</scope>
    <source>
        <strain evidence="7">RS19-109</strain>
    </source>
</reference>
<evidence type="ECO:0000313" key="7">
    <source>
        <dbReference type="EMBL" id="MDG4476765.1"/>
    </source>
</evidence>
<evidence type="ECO:0000313" key="8">
    <source>
        <dbReference type="Proteomes" id="UP001154240"/>
    </source>
</evidence>
<dbReference type="PROSITE" id="PS50293">
    <property type="entry name" value="TPR_REGION"/>
    <property type="match status" value="2"/>
</dbReference>
<keyword evidence="5" id="KW-0472">Membrane</keyword>
<dbReference type="InterPro" id="IPR019734">
    <property type="entry name" value="TPR_rpt"/>
</dbReference>
<dbReference type="SMART" id="SM00028">
    <property type="entry name" value="TPR"/>
    <property type="match status" value="2"/>
</dbReference>
<evidence type="ECO:0000259" key="6">
    <source>
        <dbReference type="Pfam" id="PF23914"/>
    </source>
</evidence>
<dbReference type="PANTHER" id="PTHR44943:SF9">
    <property type="entry name" value="TPR-REPEAT-CONTAINING PROTEIN"/>
    <property type="match status" value="1"/>
</dbReference>
<evidence type="ECO:0000256" key="4">
    <source>
        <dbReference type="PROSITE-ProRule" id="PRU00339"/>
    </source>
</evidence>
<proteinExistence type="predicted"/>
<keyword evidence="5" id="KW-0812">Transmembrane</keyword>
<comment type="caution">
    <text evidence="7">The sequence shown here is derived from an EMBL/GenBank/DDBJ whole genome shotgun (WGS) entry which is preliminary data.</text>
</comment>
<dbReference type="RefSeq" id="WP_307633730.1">
    <property type="nucleotide sequence ID" value="NZ_JAPHEH010000001.1"/>
</dbReference>
<dbReference type="InterPro" id="IPR011990">
    <property type="entry name" value="TPR-like_helical_dom_sf"/>
</dbReference>